<reference evidence="1" key="2">
    <citation type="journal article" date="2015" name="Fish Shellfish Immunol.">
        <title>Early steps in the European eel (Anguilla anguilla)-Vibrio vulnificus interaction in the gills: Role of the RtxA13 toxin.</title>
        <authorList>
            <person name="Callol A."/>
            <person name="Pajuelo D."/>
            <person name="Ebbesson L."/>
            <person name="Teles M."/>
            <person name="MacKenzie S."/>
            <person name="Amaro C."/>
        </authorList>
    </citation>
    <scope>NUCLEOTIDE SEQUENCE</scope>
</reference>
<proteinExistence type="predicted"/>
<evidence type="ECO:0000313" key="1">
    <source>
        <dbReference type="EMBL" id="JAH76667.1"/>
    </source>
</evidence>
<organism evidence="1">
    <name type="scientific">Anguilla anguilla</name>
    <name type="common">European freshwater eel</name>
    <name type="synonym">Muraena anguilla</name>
    <dbReference type="NCBI Taxonomy" id="7936"/>
    <lineage>
        <taxon>Eukaryota</taxon>
        <taxon>Metazoa</taxon>
        <taxon>Chordata</taxon>
        <taxon>Craniata</taxon>
        <taxon>Vertebrata</taxon>
        <taxon>Euteleostomi</taxon>
        <taxon>Actinopterygii</taxon>
        <taxon>Neopterygii</taxon>
        <taxon>Teleostei</taxon>
        <taxon>Anguilliformes</taxon>
        <taxon>Anguillidae</taxon>
        <taxon>Anguilla</taxon>
    </lineage>
</organism>
<reference evidence="1" key="1">
    <citation type="submission" date="2014-11" db="EMBL/GenBank/DDBJ databases">
        <authorList>
            <person name="Amaro Gonzalez C."/>
        </authorList>
    </citation>
    <scope>NUCLEOTIDE SEQUENCE</scope>
</reference>
<protein>
    <submittedName>
        <fullName evidence="1">Uncharacterized protein</fullName>
    </submittedName>
</protein>
<dbReference type="EMBL" id="GBXM01031910">
    <property type="protein sequence ID" value="JAH76667.1"/>
    <property type="molecule type" value="Transcribed_RNA"/>
</dbReference>
<sequence length="46" mass="5014">MICTKMIHVPLSSSVFIPYVVHLAKSVCADVECVSKMEKVVSCTLS</sequence>
<name>A0A0E9VF16_ANGAN</name>
<accession>A0A0E9VF16</accession>
<dbReference type="AlphaFoldDB" id="A0A0E9VF16"/>